<accession>A0A518CM94</accession>
<dbReference type="InterPro" id="IPR046560">
    <property type="entry name" value="DUF6714"/>
</dbReference>
<gene>
    <name evidence="1" type="ORF">Pla110_20750</name>
</gene>
<keyword evidence="2" id="KW-1185">Reference proteome</keyword>
<protein>
    <submittedName>
        <fullName evidence="1">Uncharacterized protein</fullName>
    </submittedName>
</protein>
<dbReference type="KEGG" id="plon:Pla110_20750"/>
<evidence type="ECO:0000313" key="2">
    <source>
        <dbReference type="Proteomes" id="UP000317178"/>
    </source>
</evidence>
<name>A0A518CM94_9PLAN</name>
<dbReference type="Pfam" id="PF20461">
    <property type="entry name" value="DUF6714"/>
    <property type="match status" value="1"/>
</dbReference>
<dbReference type="EMBL" id="CP036281">
    <property type="protein sequence ID" value="QDU80348.1"/>
    <property type="molecule type" value="Genomic_DNA"/>
</dbReference>
<dbReference type="AlphaFoldDB" id="A0A518CM94"/>
<organism evidence="1 2">
    <name type="scientific">Polystyrenella longa</name>
    <dbReference type="NCBI Taxonomy" id="2528007"/>
    <lineage>
        <taxon>Bacteria</taxon>
        <taxon>Pseudomonadati</taxon>
        <taxon>Planctomycetota</taxon>
        <taxon>Planctomycetia</taxon>
        <taxon>Planctomycetales</taxon>
        <taxon>Planctomycetaceae</taxon>
        <taxon>Polystyrenella</taxon>
    </lineage>
</organism>
<evidence type="ECO:0000313" key="1">
    <source>
        <dbReference type="EMBL" id="QDU80348.1"/>
    </source>
</evidence>
<reference evidence="1 2" key="1">
    <citation type="submission" date="2019-02" db="EMBL/GenBank/DDBJ databases">
        <title>Deep-cultivation of Planctomycetes and their phenomic and genomic characterization uncovers novel biology.</title>
        <authorList>
            <person name="Wiegand S."/>
            <person name="Jogler M."/>
            <person name="Boedeker C."/>
            <person name="Pinto D."/>
            <person name="Vollmers J."/>
            <person name="Rivas-Marin E."/>
            <person name="Kohn T."/>
            <person name="Peeters S.H."/>
            <person name="Heuer A."/>
            <person name="Rast P."/>
            <person name="Oberbeckmann S."/>
            <person name="Bunk B."/>
            <person name="Jeske O."/>
            <person name="Meyerdierks A."/>
            <person name="Storesund J.E."/>
            <person name="Kallscheuer N."/>
            <person name="Luecker S."/>
            <person name="Lage O.M."/>
            <person name="Pohl T."/>
            <person name="Merkel B.J."/>
            <person name="Hornburger P."/>
            <person name="Mueller R.-W."/>
            <person name="Bruemmer F."/>
            <person name="Labrenz M."/>
            <person name="Spormann A.M."/>
            <person name="Op den Camp H."/>
            <person name="Overmann J."/>
            <person name="Amann R."/>
            <person name="Jetten M.S.M."/>
            <person name="Mascher T."/>
            <person name="Medema M.H."/>
            <person name="Devos D.P."/>
            <person name="Kaster A.-K."/>
            <person name="Ovreas L."/>
            <person name="Rohde M."/>
            <person name="Galperin M.Y."/>
            <person name="Jogler C."/>
        </authorList>
    </citation>
    <scope>NUCLEOTIDE SEQUENCE [LARGE SCALE GENOMIC DNA]</scope>
    <source>
        <strain evidence="1 2">Pla110</strain>
    </source>
</reference>
<sequence length="214" mass="24447">MYFEDDVAMNQWKPLITEAFKDVAYPGDDLIKTFGSDASDWNDTWLLFKGCSWQEMPVAEFLQCDTPLPDLSQDGFHYYLPALLIASLDDSFELNLDVASMITFHLSPKANMDPALQCEIDRLTARPFLSRVWQSLFSRDTDHVIQVLGACHHYTVVFCSRIMSLSPQQRKVVAQVLQEFADRQWEELNDVEETISILYAGLSYPGCVNDNDSN</sequence>
<proteinExistence type="predicted"/>
<dbReference type="Proteomes" id="UP000317178">
    <property type="component" value="Chromosome"/>
</dbReference>